<gene>
    <name evidence="1" type="ORF">I9026_01935</name>
</gene>
<evidence type="ECO:0000313" key="2">
    <source>
        <dbReference type="Proteomes" id="UP000597038"/>
    </source>
</evidence>
<comment type="caution">
    <text evidence="1">The sequence shown here is derived from an EMBL/GenBank/DDBJ whole genome shotgun (WGS) entry which is preliminary data.</text>
</comment>
<sequence>MLAWQTNLAGQYKKDGSPLFPRFDKFFKREDWLVQDDVKKRNPQAIERWNQSIIRAEKLLNGE</sequence>
<dbReference type="EMBL" id="JAEDAQ010000002">
    <property type="protein sequence ID" value="MBH9580132.1"/>
    <property type="molecule type" value="Genomic_DNA"/>
</dbReference>
<keyword evidence="2" id="KW-1185">Reference proteome</keyword>
<reference evidence="1 2" key="1">
    <citation type="submission" date="2020-12" db="EMBL/GenBank/DDBJ databases">
        <title>Genomic analysis of Staphylococcus felis from a cat with skin infection.</title>
        <authorList>
            <person name="Aslantas O."/>
            <person name="Keskin O."/>
            <person name="Buyukaltay K."/>
            <person name="Gullu Yucetepe A."/>
        </authorList>
    </citation>
    <scope>NUCLEOTIDE SEQUENCE [LARGE SCALE GENOMIC DNA]</scope>
    <source>
        <strain evidence="1 2">HARRANVET</strain>
    </source>
</reference>
<dbReference type="Proteomes" id="UP000597038">
    <property type="component" value="Unassembled WGS sequence"/>
</dbReference>
<organism evidence="1 2">
    <name type="scientific">Staphylococcus felis</name>
    <dbReference type="NCBI Taxonomy" id="46127"/>
    <lineage>
        <taxon>Bacteria</taxon>
        <taxon>Bacillati</taxon>
        <taxon>Bacillota</taxon>
        <taxon>Bacilli</taxon>
        <taxon>Bacillales</taxon>
        <taxon>Staphylococcaceae</taxon>
        <taxon>Staphylococcus</taxon>
    </lineage>
</organism>
<evidence type="ECO:0000313" key="1">
    <source>
        <dbReference type="EMBL" id="MBH9580132.1"/>
    </source>
</evidence>
<dbReference type="RefSeq" id="WP_198092495.1">
    <property type="nucleotide sequence ID" value="NZ_JAEDAQ010000002.1"/>
</dbReference>
<accession>A0ABS0QLN9</accession>
<name>A0ABS0QLN9_9STAP</name>
<proteinExistence type="predicted"/>
<protein>
    <submittedName>
        <fullName evidence="1">Uncharacterized protein</fullName>
    </submittedName>
</protein>